<dbReference type="Pfam" id="PF02566">
    <property type="entry name" value="OsmC"/>
    <property type="match status" value="1"/>
</dbReference>
<dbReference type="Proteomes" id="UP001501414">
    <property type="component" value="Unassembled WGS sequence"/>
</dbReference>
<accession>A0ABP4I788</accession>
<feature type="region of interest" description="Disordered" evidence="1">
    <location>
        <begin position="1"/>
        <end position="20"/>
    </location>
</feature>
<name>A0ABP4I788_9PSEU</name>
<dbReference type="SUPFAM" id="SSF82784">
    <property type="entry name" value="OsmC-like"/>
    <property type="match status" value="1"/>
</dbReference>
<dbReference type="InterPro" id="IPR052924">
    <property type="entry name" value="OsmC/Ohr_hydroprdx_reductase"/>
</dbReference>
<dbReference type="InterPro" id="IPR036102">
    <property type="entry name" value="OsmC/Ohrsf"/>
</dbReference>
<evidence type="ECO:0000313" key="2">
    <source>
        <dbReference type="EMBL" id="GAA1379967.1"/>
    </source>
</evidence>
<reference evidence="3" key="1">
    <citation type="journal article" date="2019" name="Int. J. Syst. Evol. Microbiol.">
        <title>The Global Catalogue of Microorganisms (GCM) 10K type strain sequencing project: providing services to taxonomists for standard genome sequencing and annotation.</title>
        <authorList>
            <consortium name="The Broad Institute Genomics Platform"/>
            <consortium name="The Broad Institute Genome Sequencing Center for Infectious Disease"/>
            <person name="Wu L."/>
            <person name="Ma J."/>
        </authorList>
    </citation>
    <scope>NUCLEOTIDE SEQUENCE [LARGE SCALE GENOMIC DNA]</scope>
    <source>
        <strain evidence="3">JCM 11896</strain>
    </source>
</reference>
<dbReference type="PANTHER" id="PTHR35368:SF1">
    <property type="entry name" value="HYDROPEROXIDE REDUCTASE"/>
    <property type="match status" value="1"/>
</dbReference>
<dbReference type="InterPro" id="IPR015946">
    <property type="entry name" value="KH_dom-like_a/b"/>
</dbReference>
<protein>
    <submittedName>
        <fullName evidence="2">OsmC family protein</fullName>
    </submittedName>
</protein>
<dbReference type="PANTHER" id="PTHR35368">
    <property type="entry name" value="HYDROPEROXIDE REDUCTASE"/>
    <property type="match status" value="1"/>
</dbReference>
<dbReference type="Gene3D" id="3.30.300.20">
    <property type="match status" value="1"/>
</dbReference>
<sequence length="193" mass="19579">MTDTHSDTHSGADSVPGPHAAAGVTLKDIQAPLKQQYRDDPGSAVVTLSADGELGAGVACKVSTGQALAEAGLHPATGGDGTQLCSGDMLLEALVACAGVTLRAVATALELDVQGGLRAEGDLDFRGTLGVAKDAPVGFRDIRLFLDVDVRSGDAPADPDTVATLVRLTERYCVVLQTIKGSASTSVEVRPAG</sequence>
<comment type="caution">
    <text evidence="2">The sequence shown here is derived from an EMBL/GenBank/DDBJ whole genome shotgun (WGS) entry which is preliminary data.</text>
</comment>
<evidence type="ECO:0000313" key="3">
    <source>
        <dbReference type="Proteomes" id="UP001501414"/>
    </source>
</evidence>
<dbReference type="EMBL" id="BAAAJK010000001">
    <property type="protein sequence ID" value="GAA1379967.1"/>
    <property type="molecule type" value="Genomic_DNA"/>
</dbReference>
<organism evidence="2 3">
    <name type="scientific">Pseudonocardia kongjuensis</name>
    <dbReference type="NCBI Taxonomy" id="102227"/>
    <lineage>
        <taxon>Bacteria</taxon>
        <taxon>Bacillati</taxon>
        <taxon>Actinomycetota</taxon>
        <taxon>Actinomycetes</taxon>
        <taxon>Pseudonocardiales</taxon>
        <taxon>Pseudonocardiaceae</taxon>
        <taxon>Pseudonocardia</taxon>
    </lineage>
</organism>
<keyword evidence="3" id="KW-1185">Reference proteome</keyword>
<gene>
    <name evidence="2" type="ORF">GCM10009613_03480</name>
</gene>
<dbReference type="InterPro" id="IPR003718">
    <property type="entry name" value="OsmC/Ohr_fam"/>
</dbReference>
<proteinExistence type="predicted"/>
<feature type="compositionally biased region" description="Basic and acidic residues" evidence="1">
    <location>
        <begin position="1"/>
        <end position="10"/>
    </location>
</feature>
<evidence type="ECO:0000256" key="1">
    <source>
        <dbReference type="SAM" id="MobiDB-lite"/>
    </source>
</evidence>